<evidence type="ECO:0000256" key="1">
    <source>
        <dbReference type="SAM" id="MobiDB-lite"/>
    </source>
</evidence>
<dbReference type="EMBL" id="KN823163">
    <property type="protein sequence ID" value="KIO20737.1"/>
    <property type="molecule type" value="Genomic_DNA"/>
</dbReference>
<proteinExistence type="predicted"/>
<feature type="region of interest" description="Disordered" evidence="1">
    <location>
        <begin position="42"/>
        <end position="79"/>
    </location>
</feature>
<dbReference type="AlphaFoldDB" id="A0A0C3LH10"/>
<protein>
    <submittedName>
        <fullName evidence="2">Uncharacterized protein</fullName>
    </submittedName>
</protein>
<organism evidence="2 3">
    <name type="scientific">Tulasnella calospora MUT 4182</name>
    <dbReference type="NCBI Taxonomy" id="1051891"/>
    <lineage>
        <taxon>Eukaryota</taxon>
        <taxon>Fungi</taxon>
        <taxon>Dikarya</taxon>
        <taxon>Basidiomycota</taxon>
        <taxon>Agaricomycotina</taxon>
        <taxon>Agaricomycetes</taxon>
        <taxon>Cantharellales</taxon>
        <taxon>Tulasnellaceae</taxon>
        <taxon>Tulasnella</taxon>
    </lineage>
</organism>
<reference evidence="3" key="2">
    <citation type="submission" date="2015-01" db="EMBL/GenBank/DDBJ databases">
        <title>Evolutionary Origins and Diversification of the Mycorrhizal Mutualists.</title>
        <authorList>
            <consortium name="DOE Joint Genome Institute"/>
            <consortium name="Mycorrhizal Genomics Consortium"/>
            <person name="Kohler A."/>
            <person name="Kuo A."/>
            <person name="Nagy L.G."/>
            <person name="Floudas D."/>
            <person name="Copeland A."/>
            <person name="Barry K.W."/>
            <person name="Cichocki N."/>
            <person name="Veneault-Fourrey C."/>
            <person name="LaButti K."/>
            <person name="Lindquist E.A."/>
            <person name="Lipzen A."/>
            <person name="Lundell T."/>
            <person name="Morin E."/>
            <person name="Murat C."/>
            <person name="Riley R."/>
            <person name="Ohm R."/>
            <person name="Sun H."/>
            <person name="Tunlid A."/>
            <person name="Henrissat B."/>
            <person name="Grigoriev I.V."/>
            <person name="Hibbett D.S."/>
            <person name="Martin F."/>
        </authorList>
    </citation>
    <scope>NUCLEOTIDE SEQUENCE [LARGE SCALE GENOMIC DNA]</scope>
    <source>
        <strain evidence="3">MUT 4182</strain>
    </source>
</reference>
<accession>A0A0C3LH10</accession>
<evidence type="ECO:0000313" key="3">
    <source>
        <dbReference type="Proteomes" id="UP000054248"/>
    </source>
</evidence>
<keyword evidence="3" id="KW-1185">Reference proteome</keyword>
<dbReference type="HOGENOM" id="CLU_2607780_0_0_1"/>
<sequence length="79" mass="9050">MRERGLRLRTPEAANLGNRKDVAYMRRKRSRYLQEKVAGWGEGATLMSPTEIRSRPPEHHSNLVRTPTRRPKKTGAPNG</sequence>
<name>A0A0C3LH10_9AGAM</name>
<gene>
    <name evidence="2" type="ORF">M407DRAFT_245700</name>
</gene>
<dbReference type="Proteomes" id="UP000054248">
    <property type="component" value="Unassembled WGS sequence"/>
</dbReference>
<feature type="compositionally biased region" description="Basic and acidic residues" evidence="1">
    <location>
        <begin position="52"/>
        <end position="61"/>
    </location>
</feature>
<reference evidence="2 3" key="1">
    <citation type="submission" date="2014-04" db="EMBL/GenBank/DDBJ databases">
        <authorList>
            <consortium name="DOE Joint Genome Institute"/>
            <person name="Kuo A."/>
            <person name="Girlanda M."/>
            <person name="Perotto S."/>
            <person name="Kohler A."/>
            <person name="Nagy L.G."/>
            <person name="Floudas D."/>
            <person name="Copeland A."/>
            <person name="Barry K.W."/>
            <person name="Cichocki N."/>
            <person name="Veneault-Fourrey C."/>
            <person name="LaButti K."/>
            <person name="Lindquist E.A."/>
            <person name="Lipzen A."/>
            <person name="Lundell T."/>
            <person name="Morin E."/>
            <person name="Murat C."/>
            <person name="Sun H."/>
            <person name="Tunlid A."/>
            <person name="Henrissat B."/>
            <person name="Grigoriev I.V."/>
            <person name="Hibbett D.S."/>
            <person name="Martin F."/>
            <person name="Nordberg H.P."/>
            <person name="Cantor M.N."/>
            <person name="Hua S.X."/>
        </authorList>
    </citation>
    <scope>NUCLEOTIDE SEQUENCE [LARGE SCALE GENOMIC DNA]</scope>
    <source>
        <strain evidence="2 3">MUT 4182</strain>
    </source>
</reference>
<evidence type="ECO:0000313" key="2">
    <source>
        <dbReference type="EMBL" id="KIO20737.1"/>
    </source>
</evidence>